<dbReference type="RefSeq" id="WP_012350496.1">
    <property type="nucleotide sequence ID" value="NC_010525.1"/>
</dbReference>
<dbReference type="InterPro" id="IPR027417">
    <property type="entry name" value="P-loop_NTPase"/>
</dbReference>
<evidence type="ECO:0000313" key="2">
    <source>
        <dbReference type="Proteomes" id="UP000001694"/>
    </source>
</evidence>
<gene>
    <name evidence="1" type="ordered locus">Tneu_1147</name>
</gene>
<reference evidence="1" key="1">
    <citation type="submission" date="2008-03" db="EMBL/GenBank/DDBJ databases">
        <title>Complete sequence of Thermoproteus neutrophilus V24Sta.</title>
        <authorList>
            <consortium name="US DOE Joint Genome Institute"/>
            <person name="Copeland A."/>
            <person name="Lucas S."/>
            <person name="Lapidus A."/>
            <person name="Glavina del Rio T."/>
            <person name="Dalin E."/>
            <person name="Tice H."/>
            <person name="Bruce D."/>
            <person name="Goodwin L."/>
            <person name="Pitluck S."/>
            <person name="Sims D."/>
            <person name="Brettin T."/>
            <person name="Detter J.C."/>
            <person name="Han C."/>
            <person name="Kuske C.R."/>
            <person name="Schmutz J."/>
            <person name="Larimer F."/>
            <person name="Land M."/>
            <person name="Hauser L."/>
            <person name="Kyrpides N."/>
            <person name="Mikhailova N."/>
            <person name="Biddle J.F."/>
            <person name="Zhang Z."/>
            <person name="Fitz-Gibbon S.T."/>
            <person name="Lowe T.M."/>
            <person name="Saltikov C."/>
            <person name="House C.H."/>
            <person name="Richardson P."/>
        </authorList>
    </citation>
    <scope>NUCLEOTIDE SEQUENCE [LARGE SCALE GENOMIC DNA]</scope>
    <source>
        <strain evidence="1">V24Sta</strain>
    </source>
</reference>
<name>B1Y8J8_PYRNV</name>
<dbReference type="KEGG" id="tne:Tneu_1147"/>
<proteinExistence type="predicted"/>
<dbReference type="Gene3D" id="3.40.50.300">
    <property type="entry name" value="P-loop containing nucleotide triphosphate hydrolases"/>
    <property type="match status" value="1"/>
</dbReference>
<dbReference type="Proteomes" id="UP000001694">
    <property type="component" value="Chromosome"/>
</dbReference>
<protein>
    <recommendedName>
        <fullName evidence="3">ATPase AAA-type core domain-containing protein</fullName>
    </recommendedName>
</protein>
<dbReference type="eggNOG" id="arCOG06982">
    <property type="taxonomic scope" value="Archaea"/>
</dbReference>
<dbReference type="AlphaFoldDB" id="B1Y8J8"/>
<dbReference type="SUPFAM" id="SSF52540">
    <property type="entry name" value="P-loop containing nucleoside triphosphate hydrolases"/>
    <property type="match status" value="1"/>
</dbReference>
<dbReference type="EMBL" id="CP001014">
    <property type="protein sequence ID" value="ACB40077.1"/>
    <property type="molecule type" value="Genomic_DNA"/>
</dbReference>
<evidence type="ECO:0000313" key="1">
    <source>
        <dbReference type="EMBL" id="ACB40077.1"/>
    </source>
</evidence>
<accession>B1Y8J8</accession>
<dbReference type="GeneID" id="6166039"/>
<dbReference type="OrthoDB" id="350864at2157"/>
<dbReference type="STRING" id="444157.Tneu_1147"/>
<keyword evidence="2" id="KW-1185">Reference proteome</keyword>
<sequence length="335" mass="37260">MDNAQPHLKVILKSDGLTYGDTKLKVDIELDVGGATALIGPNMAGKSLALHCIAARSRRLYARAMPELPPELDCRVEPDLDYYAVLVDAYRVMAQAYEKLLEKPLGYISSEAEELKNYSDERIRAAGYSIGERVVDISKAAGGDHLVAKELKLRARDTLLWEAGQVFRDLVVEFEKASERLREEVREVFTDYAPLLLSAVEEGFVWEDLAMGARGRRLGQLSSVFAPALVALYAAYTYALGEAAYLLVEEPEAHAHPLYAFFLGRYLRRLVERSGGRFNVVAATHSLDFVRGLGGRTYVLRRSRERGIYVAGEWKGEAYVPGFSDPAIYQLFGGV</sequence>
<dbReference type="HOGENOM" id="CLU_840964_0_0_2"/>
<evidence type="ECO:0008006" key="3">
    <source>
        <dbReference type="Google" id="ProtNLM"/>
    </source>
</evidence>
<organism evidence="1 2">
    <name type="scientific">Pyrobaculum neutrophilum (strain DSM 2338 / JCM 9278 / NBRC 100436 / V24Sta)</name>
    <name type="common">Thermoproteus neutrophilus</name>
    <dbReference type="NCBI Taxonomy" id="444157"/>
    <lineage>
        <taxon>Archaea</taxon>
        <taxon>Thermoproteota</taxon>
        <taxon>Thermoprotei</taxon>
        <taxon>Thermoproteales</taxon>
        <taxon>Thermoproteaceae</taxon>
        <taxon>Pyrobaculum</taxon>
    </lineage>
</organism>